<sequence length="94" mass="10689">MKNATERINWFSWVVVLMMFIALLITRSNSYELIVVDLFAFALLITLAAVIAILASINEENTIDDAVTLIRKADRAMYNGAKQQGRIRLHHLAR</sequence>
<dbReference type="RefSeq" id="WP_368503643.1">
    <property type="nucleotide sequence ID" value="NZ_CP162551.1"/>
</dbReference>
<protein>
    <submittedName>
        <fullName evidence="2">Uncharacterized protein</fullName>
    </submittedName>
</protein>
<evidence type="ECO:0000256" key="1">
    <source>
        <dbReference type="SAM" id="Phobius"/>
    </source>
</evidence>
<dbReference type="EMBL" id="CP162551">
    <property type="protein sequence ID" value="XDI36169.1"/>
    <property type="molecule type" value="Genomic_DNA"/>
</dbReference>
<proteinExistence type="predicted"/>
<reference evidence="2" key="1">
    <citation type="submission" date="2024-07" db="EMBL/GenBank/DDBJ databases">
        <title>Identification and characteristics of an arsenic-resistant bacterial isolate, which belongs to a novel species.</title>
        <authorList>
            <person name="Juszczyk A."/>
            <person name="Kowalczyk A."/>
            <person name="Was K."/>
            <person name="Kosowicz W."/>
            <person name="Budzyn A."/>
            <person name="Latowski D."/>
        </authorList>
    </citation>
    <scope>NUCLEOTIDE SEQUENCE</scope>
    <source>
        <strain evidence="2">As8PL</strain>
    </source>
</reference>
<feature type="transmembrane region" description="Helical" evidence="1">
    <location>
        <begin position="7"/>
        <end position="26"/>
    </location>
</feature>
<keyword evidence="1" id="KW-0812">Transmembrane</keyword>
<dbReference type="AlphaFoldDB" id="A0AB39BR25"/>
<evidence type="ECO:0000313" key="2">
    <source>
        <dbReference type="EMBL" id="XDI36169.1"/>
    </source>
</evidence>
<feature type="transmembrane region" description="Helical" evidence="1">
    <location>
        <begin position="38"/>
        <end position="57"/>
    </location>
</feature>
<gene>
    <name evidence="2" type="ORF">AB3N04_15885</name>
</gene>
<keyword evidence="1" id="KW-1133">Transmembrane helix</keyword>
<accession>A0AB39BR25</accession>
<organism evidence="2">
    <name type="scientific">Alkalihalophilus sp. As8PL</name>
    <dbReference type="NCBI Taxonomy" id="3237103"/>
    <lineage>
        <taxon>Bacteria</taxon>
        <taxon>Bacillati</taxon>
        <taxon>Bacillota</taxon>
        <taxon>Bacilli</taxon>
        <taxon>Bacillales</taxon>
        <taxon>Bacillaceae</taxon>
        <taxon>Alkalihalophilus</taxon>
    </lineage>
</organism>
<name>A0AB39BR25_9BACI</name>
<keyword evidence="1" id="KW-0472">Membrane</keyword>